<evidence type="ECO:0000256" key="5">
    <source>
        <dbReference type="PROSITE-ProRule" id="PRU00325"/>
    </source>
</evidence>
<reference evidence="8 9" key="2">
    <citation type="submission" date="2020-07" db="EMBL/GenBank/DDBJ databases">
        <title>Genome assembly of wild tea tree DASZ reveals pedigree and selection history of tea varieties.</title>
        <authorList>
            <person name="Zhang W."/>
        </authorList>
    </citation>
    <scope>NUCLEOTIDE SEQUENCE [LARGE SCALE GENOMIC DNA]</scope>
    <source>
        <strain evidence="9">cv. G240</strain>
        <tissue evidence="8">Leaf</tissue>
    </source>
</reference>
<dbReference type="InterPro" id="IPR031052">
    <property type="entry name" value="FHY3/FAR1"/>
</dbReference>
<dbReference type="SMART" id="SM00575">
    <property type="entry name" value="ZnF_PMZ"/>
    <property type="match status" value="1"/>
</dbReference>
<evidence type="ECO:0000259" key="7">
    <source>
        <dbReference type="PROSITE" id="PS50966"/>
    </source>
</evidence>
<dbReference type="Proteomes" id="UP000593564">
    <property type="component" value="Unassembled WGS sequence"/>
</dbReference>
<dbReference type="AlphaFoldDB" id="A0A7J7G434"/>
<dbReference type="PANTHER" id="PTHR31669:SF283">
    <property type="entry name" value="PROTEIN FAR1-RELATED SEQUENCE"/>
    <property type="match status" value="1"/>
</dbReference>
<comment type="subcellular location">
    <subcellularLocation>
        <location evidence="6">Nucleus</location>
    </subcellularLocation>
</comment>
<dbReference type="InterPro" id="IPR006564">
    <property type="entry name" value="Znf_PMZ"/>
</dbReference>
<evidence type="ECO:0000256" key="3">
    <source>
        <dbReference type="ARBA" id="ARBA00022771"/>
    </source>
</evidence>
<dbReference type="Pfam" id="PF04434">
    <property type="entry name" value="SWIM"/>
    <property type="match status" value="1"/>
</dbReference>
<comment type="function">
    <text evidence="6">Putative transcription activator involved in regulating light control of development.</text>
</comment>
<dbReference type="InterPro" id="IPR007527">
    <property type="entry name" value="Znf_SWIM"/>
</dbReference>
<dbReference type="GO" id="GO:0008270">
    <property type="term" value="F:zinc ion binding"/>
    <property type="evidence" value="ECO:0007669"/>
    <property type="project" value="UniProtKB-UniRule"/>
</dbReference>
<dbReference type="GO" id="GO:0006355">
    <property type="term" value="P:regulation of DNA-templated transcription"/>
    <property type="evidence" value="ECO:0007669"/>
    <property type="project" value="UniProtKB-UniRule"/>
</dbReference>
<evidence type="ECO:0000256" key="1">
    <source>
        <dbReference type="ARBA" id="ARBA00005889"/>
    </source>
</evidence>
<sequence>MVVSDHCRNWLKLMPGQFKGSCRTDVRANRNQCRDSLKGSCQTDVGANRNQCRDSLKGSCQTDVGANRNQCRDSLKGSCRTDIGASWNQCRDNLKRHMEEVSSGSESVGLNEGHNEIEIEKAKSVEDPKVGMLFDSIDDLVQFYQRHRWVPAFVKDTFWAGMSTMQRSESKHAFFDGYVNSKTTLKQFVEQYENALAKKKDAYISKYEVDEDILFGESRRRVSFNVCFDEDTNEVYCNCRLFEYRGILCRHQIVVFIHRKVDQIPDKYILKGWSKNVKRSHTKVRISYDN</sequence>
<dbReference type="PANTHER" id="PTHR31669">
    <property type="entry name" value="PROTEIN FAR1-RELATED SEQUENCE 10-RELATED"/>
    <property type="match status" value="1"/>
</dbReference>
<evidence type="ECO:0000256" key="4">
    <source>
        <dbReference type="ARBA" id="ARBA00022833"/>
    </source>
</evidence>
<keyword evidence="6" id="KW-0539">Nucleus</keyword>
<evidence type="ECO:0000256" key="2">
    <source>
        <dbReference type="ARBA" id="ARBA00022723"/>
    </source>
</evidence>
<name>A0A7J7G434_CAMSI</name>
<dbReference type="EMBL" id="JACBKZ010000014">
    <property type="protein sequence ID" value="KAF5934378.1"/>
    <property type="molecule type" value="Genomic_DNA"/>
</dbReference>
<keyword evidence="9" id="KW-1185">Reference proteome</keyword>
<evidence type="ECO:0000313" key="9">
    <source>
        <dbReference type="Proteomes" id="UP000593564"/>
    </source>
</evidence>
<reference evidence="9" key="1">
    <citation type="journal article" date="2020" name="Nat. Commun.">
        <title>Genome assembly of wild tea tree DASZ reveals pedigree and selection history of tea varieties.</title>
        <authorList>
            <person name="Zhang W."/>
            <person name="Zhang Y."/>
            <person name="Qiu H."/>
            <person name="Guo Y."/>
            <person name="Wan H."/>
            <person name="Zhang X."/>
            <person name="Scossa F."/>
            <person name="Alseekh S."/>
            <person name="Zhang Q."/>
            <person name="Wang P."/>
            <person name="Xu L."/>
            <person name="Schmidt M.H."/>
            <person name="Jia X."/>
            <person name="Li D."/>
            <person name="Zhu A."/>
            <person name="Guo F."/>
            <person name="Chen W."/>
            <person name="Ni D."/>
            <person name="Usadel B."/>
            <person name="Fernie A.R."/>
            <person name="Wen W."/>
        </authorList>
    </citation>
    <scope>NUCLEOTIDE SEQUENCE [LARGE SCALE GENOMIC DNA]</scope>
    <source>
        <strain evidence="9">cv. G240</strain>
    </source>
</reference>
<evidence type="ECO:0000313" key="8">
    <source>
        <dbReference type="EMBL" id="KAF5934378.1"/>
    </source>
</evidence>
<feature type="domain" description="SWIM-type" evidence="7">
    <location>
        <begin position="224"/>
        <end position="260"/>
    </location>
</feature>
<keyword evidence="4 6" id="KW-0862">Zinc</keyword>
<accession>A0A7J7G434</accession>
<evidence type="ECO:0000256" key="6">
    <source>
        <dbReference type="RuleBase" id="RU367018"/>
    </source>
</evidence>
<keyword evidence="3 5" id="KW-0863">Zinc-finger</keyword>
<gene>
    <name evidence="8" type="ORF">HYC85_030549</name>
</gene>
<comment type="caution">
    <text evidence="8">The sequence shown here is derived from an EMBL/GenBank/DDBJ whole genome shotgun (WGS) entry which is preliminary data.</text>
</comment>
<dbReference type="GO" id="GO:0005634">
    <property type="term" value="C:nucleus"/>
    <property type="evidence" value="ECO:0007669"/>
    <property type="project" value="UniProtKB-SubCell"/>
</dbReference>
<organism evidence="8 9">
    <name type="scientific">Camellia sinensis</name>
    <name type="common">Tea plant</name>
    <name type="synonym">Thea sinensis</name>
    <dbReference type="NCBI Taxonomy" id="4442"/>
    <lineage>
        <taxon>Eukaryota</taxon>
        <taxon>Viridiplantae</taxon>
        <taxon>Streptophyta</taxon>
        <taxon>Embryophyta</taxon>
        <taxon>Tracheophyta</taxon>
        <taxon>Spermatophyta</taxon>
        <taxon>Magnoliopsida</taxon>
        <taxon>eudicotyledons</taxon>
        <taxon>Gunneridae</taxon>
        <taxon>Pentapetalae</taxon>
        <taxon>asterids</taxon>
        <taxon>Ericales</taxon>
        <taxon>Theaceae</taxon>
        <taxon>Camellia</taxon>
    </lineage>
</organism>
<protein>
    <recommendedName>
        <fullName evidence="6">Protein FAR1-RELATED SEQUENCE</fullName>
    </recommendedName>
</protein>
<comment type="similarity">
    <text evidence="1 6">Belongs to the FHY3/FAR1 family.</text>
</comment>
<dbReference type="PROSITE" id="PS50966">
    <property type="entry name" value="ZF_SWIM"/>
    <property type="match status" value="1"/>
</dbReference>
<keyword evidence="2 6" id="KW-0479">Metal-binding</keyword>
<proteinExistence type="inferred from homology"/>